<dbReference type="EMBL" id="FOFR01000020">
    <property type="protein sequence ID" value="SES03360.1"/>
    <property type="molecule type" value="Genomic_DNA"/>
</dbReference>
<dbReference type="AlphaFoldDB" id="A0A1H9U159"/>
<keyword evidence="3" id="KW-1185">Reference proteome</keyword>
<feature type="region of interest" description="Disordered" evidence="1">
    <location>
        <begin position="99"/>
        <end position="124"/>
    </location>
</feature>
<organism evidence="2 3">
    <name type="scientific">Lentzea xinjiangensis</name>
    <dbReference type="NCBI Taxonomy" id="402600"/>
    <lineage>
        <taxon>Bacteria</taxon>
        <taxon>Bacillati</taxon>
        <taxon>Actinomycetota</taxon>
        <taxon>Actinomycetes</taxon>
        <taxon>Pseudonocardiales</taxon>
        <taxon>Pseudonocardiaceae</taxon>
        <taxon>Lentzea</taxon>
    </lineage>
</organism>
<dbReference type="Proteomes" id="UP000199352">
    <property type="component" value="Unassembled WGS sequence"/>
</dbReference>
<sequence>MRFAGGREQAVCPGRRMEPDMPDLVVECPVRLTASNRDELRLLYADLRDHYARRDARDGTRTTLHFVWTGVLDPELFGPTYADQRHVFAASRPVLNSARHRDGLQGTNRWLSAPPQPDSASSRT</sequence>
<proteinExistence type="predicted"/>
<evidence type="ECO:0000256" key="1">
    <source>
        <dbReference type="SAM" id="MobiDB-lite"/>
    </source>
</evidence>
<reference evidence="3" key="1">
    <citation type="submission" date="2016-10" db="EMBL/GenBank/DDBJ databases">
        <authorList>
            <person name="Varghese N."/>
            <person name="Submissions S."/>
        </authorList>
    </citation>
    <scope>NUCLEOTIDE SEQUENCE [LARGE SCALE GENOMIC DNA]</scope>
    <source>
        <strain evidence="3">CGMCC 4.3525</strain>
    </source>
</reference>
<gene>
    <name evidence="2" type="ORF">SAMN05216188_12011</name>
</gene>
<protein>
    <submittedName>
        <fullName evidence="2">Uncharacterized protein</fullName>
    </submittedName>
</protein>
<name>A0A1H9U159_9PSEU</name>
<dbReference type="STRING" id="402600.SAMN05216188_12011"/>
<evidence type="ECO:0000313" key="3">
    <source>
        <dbReference type="Proteomes" id="UP000199352"/>
    </source>
</evidence>
<evidence type="ECO:0000313" key="2">
    <source>
        <dbReference type="EMBL" id="SES03360.1"/>
    </source>
</evidence>
<accession>A0A1H9U159</accession>